<feature type="compositionally biased region" description="Low complexity" evidence="1">
    <location>
        <begin position="285"/>
        <end position="301"/>
    </location>
</feature>
<evidence type="ECO:0000313" key="4">
    <source>
        <dbReference type="EMBL" id="GIL51819.1"/>
    </source>
</evidence>
<dbReference type="EMBL" id="BNCO01000011">
    <property type="protein sequence ID" value="GIL51819.1"/>
    <property type="molecule type" value="Genomic_DNA"/>
</dbReference>
<keyword evidence="2" id="KW-1133">Transmembrane helix</keyword>
<organism evidence="4 5">
    <name type="scientific">Volvox africanus</name>
    <dbReference type="NCBI Taxonomy" id="51714"/>
    <lineage>
        <taxon>Eukaryota</taxon>
        <taxon>Viridiplantae</taxon>
        <taxon>Chlorophyta</taxon>
        <taxon>core chlorophytes</taxon>
        <taxon>Chlorophyceae</taxon>
        <taxon>CS clade</taxon>
        <taxon>Chlamydomonadales</taxon>
        <taxon>Volvocaceae</taxon>
        <taxon>Volvox</taxon>
    </lineage>
</organism>
<accession>A0A8J4B0V6</accession>
<proteinExistence type="predicted"/>
<comment type="caution">
    <text evidence="4">The sequence shown here is derived from an EMBL/GenBank/DDBJ whole genome shotgun (WGS) entry which is preliminary data.</text>
</comment>
<feature type="signal peptide" evidence="3">
    <location>
        <begin position="1"/>
        <end position="21"/>
    </location>
</feature>
<evidence type="ECO:0000313" key="5">
    <source>
        <dbReference type="Proteomes" id="UP000747399"/>
    </source>
</evidence>
<keyword evidence="2" id="KW-0812">Transmembrane</keyword>
<protein>
    <recommendedName>
        <fullName evidence="6">UBA domain-containing protein</fullName>
    </recommendedName>
</protein>
<feature type="chain" id="PRO_5035181445" description="UBA domain-containing protein" evidence="3">
    <location>
        <begin position="22"/>
        <end position="442"/>
    </location>
</feature>
<evidence type="ECO:0000256" key="1">
    <source>
        <dbReference type="SAM" id="MobiDB-lite"/>
    </source>
</evidence>
<keyword evidence="3" id="KW-0732">Signal</keyword>
<evidence type="ECO:0008006" key="6">
    <source>
        <dbReference type="Google" id="ProtNLM"/>
    </source>
</evidence>
<evidence type="ECO:0000256" key="2">
    <source>
        <dbReference type="SAM" id="Phobius"/>
    </source>
</evidence>
<feature type="transmembrane region" description="Helical" evidence="2">
    <location>
        <begin position="45"/>
        <end position="68"/>
    </location>
</feature>
<feature type="compositionally biased region" description="Polar residues" evidence="1">
    <location>
        <begin position="331"/>
        <end position="347"/>
    </location>
</feature>
<sequence>MIPRFHQVLCTCSLYLPPVQALSSTMGSGAHILSDGVQRQNLDALATVLGVCLLIIVLCAFAGIVLFFQHFQRGNAGSESVPAPAVPRRTLKPNVTTSQFRPLGEGLRHRGELARQLSGLADRSASFVSVAEATDTGHTASGPYVSQSSAERLSASVSGVAATPTTVLPDPTAPVSVADSNAGSSSIPSAQVASSSIYSGTNGAHARTVTKPVDQIDIELLSRIDEALSSGYMRPQQASKLLKSFGCDVEELLNMELECSSSVDGADAAATRLFSAPVLGSRRLAPVGPGATNTAPAGGAADSTHGAAGDGSAARSVTRYHGPAQPFAATGATTTARSLEQQQQQPGDSYKQLGPGLSLVRSAGSASTSSSLSTGGGNASASAIDDALLLKIDMALASGCMRPEQASQLLKSYGCNLEDLLQEELGEAALLSSRSGNSGLSL</sequence>
<keyword evidence="5" id="KW-1185">Reference proteome</keyword>
<evidence type="ECO:0000256" key="3">
    <source>
        <dbReference type="SAM" id="SignalP"/>
    </source>
</evidence>
<feature type="region of interest" description="Disordered" evidence="1">
    <location>
        <begin position="285"/>
        <end position="356"/>
    </location>
</feature>
<gene>
    <name evidence="4" type="ORF">Vafri_7732</name>
</gene>
<reference evidence="4" key="1">
    <citation type="journal article" date="2021" name="Proc. Natl. Acad. Sci. U.S.A.">
        <title>Three genomes in the algal genus Volvox reveal the fate of a haploid sex-determining region after a transition to homothallism.</title>
        <authorList>
            <person name="Yamamoto K."/>
            <person name="Hamaji T."/>
            <person name="Kawai-Toyooka H."/>
            <person name="Matsuzaki R."/>
            <person name="Takahashi F."/>
            <person name="Nishimura Y."/>
            <person name="Kawachi M."/>
            <person name="Noguchi H."/>
            <person name="Minakuchi Y."/>
            <person name="Umen J.G."/>
            <person name="Toyoda A."/>
            <person name="Nozaki H."/>
        </authorList>
    </citation>
    <scope>NUCLEOTIDE SEQUENCE</scope>
    <source>
        <strain evidence="4">NIES-3780</strain>
    </source>
</reference>
<keyword evidence="2" id="KW-0472">Membrane</keyword>
<name>A0A8J4B0V6_9CHLO</name>
<dbReference type="AlphaFoldDB" id="A0A8J4B0V6"/>
<dbReference type="Proteomes" id="UP000747399">
    <property type="component" value="Unassembled WGS sequence"/>
</dbReference>